<feature type="signal peptide" evidence="5">
    <location>
        <begin position="1"/>
        <end position="37"/>
    </location>
</feature>
<comment type="similarity">
    <text evidence="1">Belongs to the sulfatase family.</text>
</comment>
<accession>A2SJ95</accession>
<evidence type="ECO:0000256" key="4">
    <source>
        <dbReference type="ARBA" id="ARBA00022837"/>
    </source>
</evidence>
<proteinExistence type="inferred from homology"/>
<organism evidence="7 8">
    <name type="scientific">Methylibium petroleiphilum (strain ATCC BAA-1232 / LMG 22953 / PM1)</name>
    <dbReference type="NCBI Taxonomy" id="420662"/>
    <lineage>
        <taxon>Bacteria</taxon>
        <taxon>Pseudomonadati</taxon>
        <taxon>Pseudomonadota</taxon>
        <taxon>Betaproteobacteria</taxon>
        <taxon>Burkholderiales</taxon>
        <taxon>Sphaerotilaceae</taxon>
        <taxon>Methylibium</taxon>
    </lineage>
</organism>
<evidence type="ECO:0000256" key="3">
    <source>
        <dbReference type="ARBA" id="ARBA00022801"/>
    </source>
</evidence>
<dbReference type="InterPro" id="IPR024607">
    <property type="entry name" value="Sulfatase_CS"/>
</dbReference>
<dbReference type="GO" id="GO:0046872">
    <property type="term" value="F:metal ion binding"/>
    <property type="evidence" value="ECO:0007669"/>
    <property type="project" value="UniProtKB-KW"/>
</dbReference>
<gene>
    <name evidence="7" type="ordered locus">Mpe_A2680</name>
</gene>
<dbReference type="PROSITE" id="PS00149">
    <property type="entry name" value="SULFATASE_2"/>
    <property type="match status" value="1"/>
</dbReference>
<feature type="domain" description="Sulfatase N-terminal" evidence="6">
    <location>
        <begin position="46"/>
        <end position="455"/>
    </location>
</feature>
<dbReference type="eggNOG" id="COG3119">
    <property type="taxonomic scope" value="Bacteria"/>
</dbReference>
<dbReference type="GO" id="GO:0004065">
    <property type="term" value="F:arylsulfatase activity"/>
    <property type="evidence" value="ECO:0007669"/>
    <property type="project" value="UniProtKB-EC"/>
</dbReference>
<dbReference type="Pfam" id="PF00884">
    <property type="entry name" value="Sulfatase"/>
    <property type="match status" value="1"/>
</dbReference>
<name>A2SJ95_METPP</name>
<evidence type="ECO:0000256" key="1">
    <source>
        <dbReference type="ARBA" id="ARBA00008779"/>
    </source>
</evidence>
<reference evidence="7 8" key="1">
    <citation type="journal article" date="2007" name="J. Bacteriol.">
        <title>Whole-genome analysis of the methyl tert-butyl ether-degrading beta-proteobacterium Methylibium petroleiphilum PM1.</title>
        <authorList>
            <person name="Kane S.R."/>
            <person name="Chakicherla A.Y."/>
            <person name="Chain P.S.G."/>
            <person name="Schmidt R."/>
            <person name="Shin M.W."/>
            <person name="Legler T.C."/>
            <person name="Scow K.M."/>
            <person name="Larimer F.W."/>
            <person name="Lucas S.M."/>
            <person name="Richardson P.M."/>
            <person name="Hristova K.R."/>
        </authorList>
    </citation>
    <scope>NUCLEOTIDE SEQUENCE [LARGE SCALE GENOMIC DNA]</scope>
    <source>
        <strain evidence="8">ATCC BAA-1232 / LMG 22953 / PM1</strain>
    </source>
</reference>
<dbReference type="EMBL" id="CP000555">
    <property type="protein sequence ID" value="ABM95634.1"/>
    <property type="molecule type" value="Genomic_DNA"/>
</dbReference>
<dbReference type="STRING" id="420662.Mpe_A2680"/>
<dbReference type="Gene3D" id="3.40.720.10">
    <property type="entry name" value="Alkaline Phosphatase, subunit A"/>
    <property type="match status" value="1"/>
</dbReference>
<dbReference type="CDD" id="cd16025">
    <property type="entry name" value="PAS_like"/>
    <property type="match status" value="1"/>
</dbReference>
<dbReference type="KEGG" id="mpt:Mpe_A2680"/>
<keyword evidence="3 7" id="KW-0378">Hydrolase</keyword>
<keyword evidence="2" id="KW-0479">Metal-binding</keyword>
<dbReference type="InterPro" id="IPR050738">
    <property type="entry name" value="Sulfatase"/>
</dbReference>
<dbReference type="Gene3D" id="3.30.1120.10">
    <property type="match status" value="1"/>
</dbReference>
<dbReference type="AlphaFoldDB" id="A2SJ95"/>
<dbReference type="PANTHER" id="PTHR42693">
    <property type="entry name" value="ARYLSULFATASE FAMILY MEMBER"/>
    <property type="match status" value="1"/>
</dbReference>
<evidence type="ECO:0000256" key="2">
    <source>
        <dbReference type="ARBA" id="ARBA00022723"/>
    </source>
</evidence>
<dbReference type="InterPro" id="IPR017850">
    <property type="entry name" value="Alkaline_phosphatase_core_sf"/>
</dbReference>
<dbReference type="Proteomes" id="UP000000366">
    <property type="component" value="Chromosome"/>
</dbReference>
<dbReference type="InterPro" id="IPR000917">
    <property type="entry name" value="Sulfatase_N"/>
</dbReference>
<evidence type="ECO:0000313" key="7">
    <source>
        <dbReference type="EMBL" id="ABM95634.1"/>
    </source>
</evidence>
<feature type="chain" id="PRO_5002645522" evidence="5">
    <location>
        <begin position="38"/>
        <end position="584"/>
    </location>
</feature>
<evidence type="ECO:0000259" key="6">
    <source>
        <dbReference type="Pfam" id="PF00884"/>
    </source>
</evidence>
<keyword evidence="8" id="KW-1185">Reference proteome</keyword>
<keyword evidence="5" id="KW-0732">Signal</keyword>
<evidence type="ECO:0000313" key="8">
    <source>
        <dbReference type="Proteomes" id="UP000000366"/>
    </source>
</evidence>
<dbReference type="SUPFAM" id="SSF53649">
    <property type="entry name" value="Alkaline phosphatase-like"/>
    <property type="match status" value="1"/>
</dbReference>
<keyword evidence="4" id="KW-0106">Calcium</keyword>
<sequence>MCSEEPTMRLTASPKPTLAALTLGAAALLCVATAVRAEGTAPPIRPNILLIVADDLGYSDLGAYGGEIDTPHLDAIARDGVRLTSFYSAPFCSPTRAMLMSGTDNHLAGFGGMAELLTPDQKGRPGYEGFLNDRVVPFPQLLRDSGYHTYMAGKWHLGVTPEVSPARRGFEQSYAMVQGGAGHFDQTGIITGDPAKPPRAIYNENGQLVDVPARGFYSSEFFARRMISYIDRGRGDGKPFFGYLAFTAPHWPLQAYDETIRKYEGRYDVGYDAIRDQRTTRQKALGIIPKDAQVYTGHPLWPKWSTLTAAQKQTESKRMAVYAAMVDDMDYYIGEVVNYLKKTGQYDNTLILFMSDNGADGNTALDEGRTREWVKTRMDNSLANSGRKGSYIDYGPNWAQVGSNPFHLYKGFLYEGGISVPFIASWPALGRKGQISDSFAHTMDIAPTLLELAGARHPGTEYQGRAVLPLRGRSMLAMLTGQRDSVHPADHVHGWELGGRKALRKGDWKIVYSNRQWGTGEWELYDLSKDRSELNNLAASQPAKLSELVAEYERYVREVGVVDIPGLAERKGYSNGTRYFEDMQ</sequence>
<dbReference type="HOGENOM" id="CLU_006332_11_1_4"/>
<evidence type="ECO:0000256" key="5">
    <source>
        <dbReference type="SAM" id="SignalP"/>
    </source>
</evidence>
<protein>
    <submittedName>
        <fullName evidence="7">Arylsulfatase</fullName>
        <ecNumber evidence="7">3.1.6.1</ecNumber>
    </submittedName>
</protein>
<dbReference type="EC" id="3.1.6.1" evidence="7"/>
<dbReference type="PANTHER" id="PTHR42693:SF33">
    <property type="entry name" value="ARYLSULFATASE"/>
    <property type="match status" value="1"/>
</dbReference>